<dbReference type="Proteomes" id="UP001234178">
    <property type="component" value="Unassembled WGS sequence"/>
</dbReference>
<evidence type="ECO:0000313" key="1">
    <source>
        <dbReference type="EMBL" id="KAK4027687.1"/>
    </source>
</evidence>
<proteinExistence type="predicted"/>
<evidence type="ECO:0000313" key="2">
    <source>
        <dbReference type="Proteomes" id="UP001234178"/>
    </source>
</evidence>
<gene>
    <name evidence="1" type="ORF">OUZ56_016734</name>
</gene>
<dbReference type="EMBL" id="JAOYFB010000038">
    <property type="protein sequence ID" value="KAK4027687.1"/>
    <property type="molecule type" value="Genomic_DNA"/>
</dbReference>
<comment type="caution">
    <text evidence="1">The sequence shown here is derived from an EMBL/GenBank/DDBJ whole genome shotgun (WGS) entry which is preliminary data.</text>
</comment>
<accession>A0ABR0ARE9</accession>
<sequence>MSCRHVLPDSVRPLNEMELERRAKLGEAGATPTCGIDEQDFLASSQQKLSHANSAYLSHNARSIQAIPQTAAMAARWLYLSIL</sequence>
<organism evidence="1 2">
    <name type="scientific">Daphnia magna</name>
    <dbReference type="NCBI Taxonomy" id="35525"/>
    <lineage>
        <taxon>Eukaryota</taxon>
        <taxon>Metazoa</taxon>
        <taxon>Ecdysozoa</taxon>
        <taxon>Arthropoda</taxon>
        <taxon>Crustacea</taxon>
        <taxon>Branchiopoda</taxon>
        <taxon>Diplostraca</taxon>
        <taxon>Cladocera</taxon>
        <taxon>Anomopoda</taxon>
        <taxon>Daphniidae</taxon>
        <taxon>Daphnia</taxon>
    </lineage>
</organism>
<keyword evidence="2" id="KW-1185">Reference proteome</keyword>
<protein>
    <submittedName>
        <fullName evidence="1">Uncharacterized protein</fullName>
    </submittedName>
</protein>
<name>A0ABR0ARE9_9CRUS</name>
<reference evidence="1 2" key="1">
    <citation type="journal article" date="2023" name="Nucleic Acids Res.">
        <title>The hologenome of Daphnia magna reveals possible DNA methylation and microbiome-mediated evolution of the host genome.</title>
        <authorList>
            <person name="Chaturvedi A."/>
            <person name="Li X."/>
            <person name="Dhandapani V."/>
            <person name="Marshall H."/>
            <person name="Kissane S."/>
            <person name="Cuenca-Cambronero M."/>
            <person name="Asole G."/>
            <person name="Calvet F."/>
            <person name="Ruiz-Romero M."/>
            <person name="Marangio P."/>
            <person name="Guigo R."/>
            <person name="Rago D."/>
            <person name="Mirbahai L."/>
            <person name="Eastwood N."/>
            <person name="Colbourne J.K."/>
            <person name="Zhou J."/>
            <person name="Mallon E."/>
            <person name="Orsini L."/>
        </authorList>
    </citation>
    <scope>NUCLEOTIDE SEQUENCE [LARGE SCALE GENOMIC DNA]</scope>
    <source>
        <strain evidence="1">LRV0_1</strain>
    </source>
</reference>